<accession>A0A3B5XY04</accession>
<evidence type="ECO:0000313" key="2">
    <source>
        <dbReference type="EnsemblPlants" id="TraesCS1A02G123800.1.cds1"/>
    </source>
</evidence>
<dbReference type="Proteomes" id="UP000019116">
    <property type="component" value="Chromosome 1A"/>
</dbReference>
<dbReference type="Gramene" id="TraesSYM1A03G00050450.1">
    <property type="protein sequence ID" value="TraesSYM1A03G00050450.1.CDS1"/>
    <property type="gene ID" value="TraesSYM1A03G00050450"/>
</dbReference>
<dbReference type="Gramene" id="TraesARI1A03G00049710.1">
    <property type="protein sequence ID" value="TraesARI1A03G00049710.1.CDS1"/>
    <property type="gene ID" value="TraesARI1A03G00049710"/>
</dbReference>
<dbReference type="Gramene" id="TraesNOR1A03G00049160.1">
    <property type="protein sequence ID" value="TraesNOR1A03G00049160.1.CDS1"/>
    <property type="gene ID" value="TraesNOR1A03G00049160"/>
</dbReference>
<keyword evidence="3" id="KW-1185">Reference proteome</keyword>
<dbReference type="Gramene" id="TraesLDM1A03G00050050.1">
    <property type="protein sequence ID" value="TraesLDM1A03G00050050.1.CDS1"/>
    <property type="gene ID" value="TraesLDM1A03G00050050"/>
</dbReference>
<name>A0A3B5XY04_WHEAT</name>
<protein>
    <submittedName>
        <fullName evidence="2">Uncharacterized protein</fullName>
    </submittedName>
</protein>
<dbReference type="Gramene" id="TraesWEE_scaffold_007742_01G000200.1">
    <property type="protein sequence ID" value="TraesWEE_scaffold_007742_01G000200.1"/>
    <property type="gene ID" value="TraesWEE_scaffold_007742_01G000200"/>
</dbReference>
<feature type="region of interest" description="Disordered" evidence="1">
    <location>
        <begin position="1"/>
        <end position="22"/>
    </location>
</feature>
<dbReference type="Gramene" id="TraesSTA1A03G00048470.1">
    <property type="protein sequence ID" value="TraesSTA1A03G00048470.1.CDS1"/>
    <property type="gene ID" value="TraesSTA1A03G00048470"/>
</dbReference>
<dbReference type="EnsemblPlants" id="TraesCS1A02G123800.1">
    <property type="protein sequence ID" value="TraesCS1A02G123800.1.cds1"/>
    <property type="gene ID" value="TraesCS1A02G123800"/>
</dbReference>
<organism evidence="2">
    <name type="scientific">Triticum aestivum</name>
    <name type="common">Wheat</name>
    <dbReference type="NCBI Taxonomy" id="4565"/>
    <lineage>
        <taxon>Eukaryota</taxon>
        <taxon>Viridiplantae</taxon>
        <taxon>Streptophyta</taxon>
        <taxon>Embryophyta</taxon>
        <taxon>Tracheophyta</taxon>
        <taxon>Spermatophyta</taxon>
        <taxon>Magnoliopsida</taxon>
        <taxon>Liliopsida</taxon>
        <taxon>Poales</taxon>
        <taxon>Poaceae</taxon>
        <taxon>BOP clade</taxon>
        <taxon>Pooideae</taxon>
        <taxon>Triticodae</taxon>
        <taxon>Triticeae</taxon>
        <taxon>Triticinae</taxon>
        <taxon>Triticum</taxon>
    </lineage>
</organism>
<feature type="compositionally biased region" description="Low complexity" evidence="1">
    <location>
        <begin position="1"/>
        <end position="19"/>
    </location>
</feature>
<dbReference type="Gramene" id="TraesLAC1A03G00050690.1">
    <property type="protein sequence ID" value="TraesLAC1A03G00050690.1.CDS1"/>
    <property type="gene ID" value="TraesLAC1A03G00050690"/>
</dbReference>
<dbReference type="Gramene" id="TraesCS1A02G123800.1">
    <property type="protein sequence ID" value="TraesCS1A02G123800.1.cds1"/>
    <property type="gene ID" value="TraesCS1A02G123800"/>
</dbReference>
<evidence type="ECO:0000313" key="3">
    <source>
        <dbReference type="Proteomes" id="UP000019116"/>
    </source>
</evidence>
<evidence type="ECO:0000256" key="1">
    <source>
        <dbReference type="SAM" id="MobiDB-lite"/>
    </source>
</evidence>
<dbReference type="AlphaFoldDB" id="A0A3B5XY04"/>
<dbReference type="Gramene" id="TraesCS1A03G0307400.1">
    <property type="protein sequence ID" value="TraesCS1A03G0307400.1.CDS1"/>
    <property type="gene ID" value="TraesCS1A03G0307400"/>
</dbReference>
<reference evidence="2" key="2">
    <citation type="submission" date="2018-10" db="UniProtKB">
        <authorList>
            <consortium name="EnsemblPlants"/>
        </authorList>
    </citation>
    <scope>IDENTIFICATION</scope>
</reference>
<dbReference type="Gramene" id="TraesMAC1A03G00049740.1">
    <property type="protein sequence ID" value="TraesMAC1A03G00049740.1.CDS1"/>
    <property type="gene ID" value="TraesMAC1A03G00049740"/>
</dbReference>
<dbReference type="Gramene" id="TraesROB_scaffold_109923_01G000200.1">
    <property type="protein sequence ID" value="TraesROB_scaffold_109923_01G000200.1"/>
    <property type="gene ID" value="TraesROB_scaffold_109923_01G000200"/>
</dbReference>
<proteinExistence type="predicted"/>
<sequence length="94" mass="10442">MSSQVSSSPSTTTVSSTPRSEGEILQSANIKSFAFTELIFSWLLLLLPPVAPAPCCRVRHSHRRPAGHAFKYAVRYVLVDLDHLVVVVNFPHLR</sequence>
<reference evidence="2" key="1">
    <citation type="submission" date="2018-08" db="EMBL/GenBank/DDBJ databases">
        <authorList>
            <person name="Rossello M."/>
        </authorList>
    </citation>
    <scope>NUCLEOTIDE SEQUENCE [LARGE SCALE GENOMIC DNA]</scope>
    <source>
        <strain evidence="2">cv. Chinese Spring</strain>
    </source>
</reference>
<dbReference type="Gramene" id="TraesJUL1A03G00050320.1">
    <property type="protein sequence ID" value="TraesJUL1A03G00050320.1.CDS1"/>
    <property type="gene ID" value="TraesJUL1A03G00050320"/>
</dbReference>
<dbReference type="Gramene" id="TraesJAG1A03G00049100.1">
    <property type="protein sequence ID" value="TraesJAG1A03G00049100.1.CDS1"/>
    <property type="gene ID" value="TraesJAG1A03G00049100"/>
</dbReference>
<dbReference type="Gramene" id="TraesCLE_scaffold_006011_01G000200.1">
    <property type="protein sequence ID" value="TraesCLE_scaffold_006011_01G000200.1"/>
    <property type="gene ID" value="TraesCLE_scaffold_006011_01G000200"/>
</dbReference>